<feature type="domain" description="DEAD-box RNA helicase Q" evidence="11">
    <location>
        <begin position="2"/>
        <end position="30"/>
    </location>
</feature>
<dbReference type="GO" id="GO:0003724">
    <property type="term" value="F:RNA helicase activity"/>
    <property type="evidence" value="ECO:0007669"/>
    <property type="project" value="InterPro"/>
</dbReference>
<comment type="similarity">
    <text evidence="5 7">Belongs to the DEAD box helicase family.</text>
</comment>
<evidence type="ECO:0000259" key="11">
    <source>
        <dbReference type="PROSITE" id="PS51195"/>
    </source>
</evidence>
<name>A0A6S6TE47_9BACT</name>
<sequence>MVHFEELKIKRQYLNALEDLGFEQATPIQIKAIPAIRSGQHVIGIAQTGTGKTAAYLLPILQKLGYAKGTAARCIIVVPTKELVVQVTQQVAELAKYTDIRFQGIYGGVGRKSQAKAILDGMDLIVTTPRRVLELYQKENIKLNKVEIMVLDEADRMMDMGFMGQINTILEVVPTKKQNLLFSATFSPRVEELSWNFMDFPIKIEITPEATPVETVEQSRYAVPNFLTKLNLLTHLLEDEEAFHRIIVFVRTKQAANQIFSRLQKYGKDKIRLIHSNKGQNTRINAFQDFKDGAIRILVATDVMARGIDIKDVSHVINFEVPRVYEDYVHRIGRTGRAFRTGAAITFFTKSEIYHINKIEKKIRMPIPLLNLPEEIEITETPFFENQEMEREIDAQKHKENPDYKGAFHEKKSYFTKIKNKKNKRPKKYNGKTNSGYIAKANKGKVNTSKKSRHKK</sequence>
<feature type="compositionally biased region" description="Basic residues" evidence="8">
    <location>
        <begin position="418"/>
        <end position="430"/>
    </location>
</feature>
<evidence type="ECO:0000256" key="8">
    <source>
        <dbReference type="SAM" id="MobiDB-lite"/>
    </source>
</evidence>
<evidence type="ECO:0000259" key="10">
    <source>
        <dbReference type="PROSITE" id="PS51194"/>
    </source>
</evidence>
<dbReference type="GO" id="GO:0003676">
    <property type="term" value="F:nucleic acid binding"/>
    <property type="evidence" value="ECO:0007669"/>
    <property type="project" value="InterPro"/>
</dbReference>
<dbReference type="PROSITE" id="PS51195">
    <property type="entry name" value="Q_MOTIF"/>
    <property type="match status" value="1"/>
</dbReference>
<evidence type="ECO:0000256" key="6">
    <source>
        <dbReference type="PROSITE-ProRule" id="PRU00552"/>
    </source>
</evidence>
<dbReference type="PROSITE" id="PS51192">
    <property type="entry name" value="HELICASE_ATP_BIND_1"/>
    <property type="match status" value="1"/>
</dbReference>
<dbReference type="InterPro" id="IPR000629">
    <property type="entry name" value="RNA-helicase_DEAD-box_CS"/>
</dbReference>
<dbReference type="SUPFAM" id="SSF52540">
    <property type="entry name" value="P-loop containing nucleoside triphosphate hydrolases"/>
    <property type="match status" value="1"/>
</dbReference>
<dbReference type="InterPro" id="IPR027417">
    <property type="entry name" value="P-loop_NTPase"/>
</dbReference>
<dbReference type="InterPro" id="IPR011545">
    <property type="entry name" value="DEAD/DEAH_box_helicase_dom"/>
</dbReference>
<dbReference type="InterPro" id="IPR001650">
    <property type="entry name" value="Helicase_C-like"/>
</dbReference>
<accession>A0A6S6TE47</accession>
<feature type="domain" description="Helicase ATP-binding" evidence="9">
    <location>
        <begin position="33"/>
        <end position="204"/>
    </location>
</feature>
<gene>
    <name evidence="12" type="ORF">HELGO_WM41336</name>
</gene>
<dbReference type="PROSITE" id="PS51194">
    <property type="entry name" value="HELICASE_CTER"/>
    <property type="match status" value="1"/>
</dbReference>
<dbReference type="EMBL" id="CACVAQ010000220">
    <property type="protein sequence ID" value="CAA6814779.1"/>
    <property type="molecule type" value="Genomic_DNA"/>
</dbReference>
<dbReference type="GO" id="GO:0016787">
    <property type="term" value="F:hydrolase activity"/>
    <property type="evidence" value="ECO:0007669"/>
    <property type="project" value="UniProtKB-KW"/>
</dbReference>
<dbReference type="Pfam" id="PF00270">
    <property type="entry name" value="DEAD"/>
    <property type="match status" value="1"/>
</dbReference>
<keyword evidence="2 7" id="KW-0378">Hydrolase</keyword>
<dbReference type="CDD" id="cd18787">
    <property type="entry name" value="SF2_C_DEAD"/>
    <property type="match status" value="1"/>
</dbReference>
<keyword evidence="3 7" id="KW-0347">Helicase</keyword>
<dbReference type="CDD" id="cd00268">
    <property type="entry name" value="DEADc"/>
    <property type="match status" value="1"/>
</dbReference>
<protein>
    <submittedName>
        <fullName evidence="12">ATP-dependent RNA helicase RhlE</fullName>
    </submittedName>
</protein>
<feature type="short sequence motif" description="Q motif" evidence="6">
    <location>
        <begin position="2"/>
        <end position="30"/>
    </location>
</feature>
<dbReference type="Pfam" id="PF00271">
    <property type="entry name" value="Helicase_C"/>
    <property type="match status" value="1"/>
</dbReference>
<dbReference type="PROSITE" id="PS00039">
    <property type="entry name" value="DEAD_ATP_HELICASE"/>
    <property type="match status" value="1"/>
</dbReference>
<evidence type="ECO:0000256" key="2">
    <source>
        <dbReference type="ARBA" id="ARBA00022801"/>
    </source>
</evidence>
<proteinExistence type="inferred from homology"/>
<feature type="compositionally biased region" description="Basic and acidic residues" evidence="8">
    <location>
        <begin position="396"/>
        <end position="413"/>
    </location>
</feature>
<feature type="region of interest" description="Disordered" evidence="8">
    <location>
        <begin position="396"/>
        <end position="456"/>
    </location>
</feature>
<dbReference type="InterPro" id="IPR014001">
    <property type="entry name" value="Helicase_ATP-bd"/>
</dbReference>
<dbReference type="AlphaFoldDB" id="A0A6S6TE47"/>
<keyword evidence="1 7" id="KW-0547">Nucleotide-binding</keyword>
<dbReference type="InterPro" id="IPR044742">
    <property type="entry name" value="DEAD/DEAH_RhlB"/>
</dbReference>
<dbReference type="SMART" id="SM00490">
    <property type="entry name" value="HELICc"/>
    <property type="match status" value="1"/>
</dbReference>
<evidence type="ECO:0000256" key="5">
    <source>
        <dbReference type="ARBA" id="ARBA00038437"/>
    </source>
</evidence>
<dbReference type="InterPro" id="IPR050079">
    <property type="entry name" value="DEAD_box_RNA_helicase"/>
</dbReference>
<evidence type="ECO:0000256" key="4">
    <source>
        <dbReference type="ARBA" id="ARBA00022840"/>
    </source>
</evidence>
<dbReference type="GO" id="GO:0005829">
    <property type="term" value="C:cytosol"/>
    <property type="evidence" value="ECO:0007669"/>
    <property type="project" value="TreeGrafter"/>
</dbReference>
<organism evidence="12">
    <name type="scientific">uncultured Aureispira sp</name>
    <dbReference type="NCBI Taxonomy" id="1331704"/>
    <lineage>
        <taxon>Bacteria</taxon>
        <taxon>Pseudomonadati</taxon>
        <taxon>Bacteroidota</taxon>
        <taxon>Saprospiria</taxon>
        <taxon>Saprospirales</taxon>
        <taxon>Saprospiraceae</taxon>
        <taxon>Aureispira</taxon>
        <taxon>environmental samples</taxon>
    </lineage>
</organism>
<evidence type="ECO:0000256" key="7">
    <source>
        <dbReference type="RuleBase" id="RU000492"/>
    </source>
</evidence>
<dbReference type="InterPro" id="IPR014014">
    <property type="entry name" value="RNA_helicase_DEAD_Q_motif"/>
</dbReference>
<evidence type="ECO:0000256" key="3">
    <source>
        <dbReference type="ARBA" id="ARBA00022806"/>
    </source>
</evidence>
<feature type="domain" description="Helicase C-terminal" evidence="10">
    <location>
        <begin position="232"/>
        <end position="378"/>
    </location>
</feature>
<evidence type="ECO:0000259" key="9">
    <source>
        <dbReference type="PROSITE" id="PS51192"/>
    </source>
</evidence>
<evidence type="ECO:0000313" key="12">
    <source>
        <dbReference type="EMBL" id="CAA6814779.1"/>
    </source>
</evidence>
<dbReference type="GO" id="GO:0005524">
    <property type="term" value="F:ATP binding"/>
    <property type="evidence" value="ECO:0007669"/>
    <property type="project" value="UniProtKB-KW"/>
</dbReference>
<reference evidence="12" key="1">
    <citation type="submission" date="2020-01" db="EMBL/GenBank/DDBJ databases">
        <authorList>
            <person name="Meier V. D."/>
            <person name="Meier V D."/>
        </authorList>
    </citation>
    <scope>NUCLEOTIDE SEQUENCE</scope>
    <source>
        <strain evidence="12">HLG_WM_MAG_10</strain>
    </source>
</reference>
<keyword evidence="4 7" id="KW-0067">ATP-binding</keyword>
<dbReference type="PANTHER" id="PTHR47959:SF13">
    <property type="entry name" value="ATP-DEPENDENT RNA HELICASE RHLE"/>
    <property type="match status" value="1"/>
</dbReference>
<evidence type="ECO:0000256" key="1">
    <source>
        <dbReference type="ARBA" id="ARBA00022741"/>
    </source>
</evidence>
<dbReference type="SMART" id="SM00487">
    <property type="entry name" value="DEXDc"/>
    <property type="match status" value="1"/>
</dbReference>
<dbReference type="PANTHER" id="PTHR47959">
    <property type="entry name" value="ATP-DEPENDENT RNA HELICASE RHLE-RELATED"/>
    <property type="match status" value="1"/>
</dbReference>
<dbReference type="Gene3D" id="3.40.50.300">
    <property type="entry name" value="P-loop containing nucleotide triphosphate hydrolases"/>
    <property type="match status" value="2"/>
</dbReference>